<organism evidence="1 2">
    <name type="scientific">Auraticoccus monumenti</name>
    <dbReference type="NCBI Taxonomy" id="675864"/>
    <lineage>
        <taxon>Bacteria</taxon>
        <taxon>Bacillati</taxon>
        <taxon>Actinomycetota</taxon>
        <taxon>Actinomycetes</taxon>
        <taxon>Propionibacteriales</taxon>
        <taxon>Propionibacteriaceae</taxon>
        <taxon>Auraticoccus</taxon>
    </lineage>
</organism>
<evidence type="ECO:0000313" key="1">
    <source>
        <dbReference type="EMBL" id="SDE55658.1"/>
    </source>
</evidence>
<name>A0A1G7DW14_9ACTN</name>
<proteinExistence type="predicted"/>
<dbReference type="AlphaFoldDB" id="A0A1G7DW14"/>
<accession>A0A1G7DW14</accession>
<reference evidence="1 2" key="1">
    <citation type="submission" date="2016-10" db="EMBL/GenBank/DDBJ databases">
        <authorList>
            <person name="de Groot N.N."/>
        </authorList>
    </citation>
    <scope>NUCLEOTIDE SEQUENCE [LARGE SCALE GENOMIC DNA]</scope>
    <source>
        <strain evidence="1 2">MON 2.2</strain>
    </source>
</reference>
<dbReference type="STRING" id="675864.SAMN04489747_3735"/>
<keyword evidence="2" id="KW-1185">Reference proteome</keyword>
<dbReference type="EMBL" id="LT629688">
    <property type="protein sequence ID" value="SDE55658.1"/>
    <property type="molecule type" value="Genomic_DNA"/>
</dbReference>
<evidence type="ECO:0000313" key="2">
    <source>
        <dbReference type="Proteomes" id="UP000198546"/>
    </source>
</evidence>
<sequence length="134" mass="14555">MAWLRRRPRRAPDPLGADPLDALVPWEDPLTAELDARREQLLLARLGVLQRRGVPIRVVSAAPVAGAVRLGFADGTFLLVRTTGRSHGLASALLLRARSVRVSEHWSDGPGPMARLCWGDNAVDVVVLGLDQPD</sequence>
<gene>
    <name evidence="1" type="ORF">SAMN04489747_3735</name>
</gene>
<protein>
    <submittedName>
        <fullName evidence="1">Uncharacterized protein</fullName>
    </submittedName>
</protein>
<dbReference type="Proteomes" id="UP000198546">
    <property type="component" value="Chromosome i"/>
</dbReference>